<organism evidence="1 2">
    <name type="scientific">Moorena producens 3L</name>
    <dbReference type="NCBI Taxonomy" id="489825"/>
    <lineage>
        <taxon>Bacteria</taxon>
        <taxon>Bacillati</taxon>
        <taxon>Cyanobacteriota</taxon>
        <taxon>Cyanophyceae</taxon>
        <taxon>Coleofasciculales</taxon>
        <taxon>Coleofasciculaceae</taxon>
        <taxon>Moorena</taxon>
    </lineage>
</organism>
<dbReference type="EMBL" id="GL890907">
    <property type="protein sequence ID" value="EGJ32680.1"/>
    <property type="molecule type" value="Genomic_DNA"/>
</dbReference>
<sequence>MTIKYLLDENVDHIYQTQLRLYKPGIES</sequence>
<reference evidence="2" key="1">
    <citation type="journal article" date="2011" name="Proc. Natl. Acad. Sci. U.S.A.">
        <title>Genomic insights into the physiology and ecology of the marine filamentous cyanobacterium Lyngbya majuscula.</title>
        <authorList>
            <person name="Jones A.C."/>
            <person name="Monroe E.A."/>
            <person name="Podell S."/>
            <person name="Hess W.R."/>
            <person name="Klages S."/>
            <person name="Esquenazi E."/>
            <person name="Niessen S."/>
            <person name="Hoover H."/>
            <person name="Rothmann M."/>
            <person name="Lasken R.S."/>
            <person name="Yates J.R.III."/>
            <person name="Reinhardt R."/>
            <person name="Kube M."/>
            <person name="Burkart M.D."/>
            <person name="Allen E.E."/>
            <person name="Dorrestein P.C."/>
            <person name="Gerwick W.H."/>
            <person name="Gerwick L."/>
        </authorList>
    </citation>
    <scope>NUCLEOTIDE SEQUENCE [LARGE SCALE GENOMIC DNA]</scope>
    <source>
        <strain evidence="2">3L</strain>
    </source>
</reference>
<protein>
    <recommendedName>
        <fullName evidence="3">DUF5615 domain-containing protein</fullName>
    </recommendedName>
</protein>
<evidence type="ECO:0008006" key="3">
    <source>
        <dbReference type="Google" id="ProtNLM"/>
    </source>
</evidence>
<keyword evidence="2" id="KW-1185">Reference proteome</keyword>
<proteinExistence type="predicted"/>
<evidence type="ECO:0000313" key="1">
    <source>
        <dbReference type="EMBL" id="EGJ32680.1"/>
    </source>
</evidence>
<dbReference type="Proteomes" id="UP000003959">
    <property type="component" value="Unassembled WGS sequence"/>
</dbReference>
<dbReference type="AlphaFoldDB" id="F4XRW1"/>
<evidence type="ECO:0000313" key="2">
    <source>
        <dbReference type="Proteomes" id="UP000003959"/>
    </source>
</evidence>
<dbReference type="HOGENOM" id="CLU_3412704_0_0_3"/>
<name>F4XRW1_9CYAN</name>
<gene>
    <name evidence="1" type="ORF">LYNGBM3L_05360</name>
</gene>
<accession>F4XRW1</accession>